<sequence length="149" mass="15858">MEGIADQEQRYGKGRVATGQKRRTPTTTPLSFLKCGGIEKEAQTNLVVEYSIPRGLPSNSTAADSNAIVARLLLALCQAGDDRGAADDGDLLRPIADSSEREPLRDQRSIRGDGQEIPPRRLAAGTKGGEDHSACISPSPTASNSMRII</sequence>
<feature type="compositionally biased region" description="Basic and acidic residues" evidence="1">
    <location>
        <begin position="98"/>
        <end position="114"/>
    </location>
</feature>
<proteinExistence type="predicted"/>
<gene>
    <name evidence="2" type="ORF">HPP92_020217</name>
</gene>
<dbReference type="Proteomes" id="UP000636800">
    <property type="component" value="Chromosome 10"/>
</dbReference>
<keyword evidence="3" id="KW-1185">Reference proteome</keyword>
<feature type="compositionally biased region" description="Polar residues" evidence="1">
    <location>
        <begin position="136"/>
        <end position="149"/>
    </location>
</feature>
<name>A0A835Q808_VANPL</name>
<feature type="region of interest" description="Disordered" evidence="1">
    <location>
        <begin position="83"/>
        <end position="149"/>
    </location>
</feature>
<accession>A0A835Q808</accession>
<comment type="caution">
    <text evidence="2">The sequence shown here is derived from an EMBL/GenBank/DDBJ whole genome shotgun (WGS) entry which is preliminary data.</text>
</comment>
<evidence type="ECO:0000313" key="2">
    <source>
        <dbReference type="EMBL" id="KAG0464148.1"/>
    </source>
</evidence>
<dbReference type="AlphaFoldDB" id="A0A835Q808"/>
<evidence type="ECO:0000313" key="3">
    <source>
        <dbReference type="Proteomes" id="UP000636800"/>
    </source>
</evidence>
<evidence type="ECO:0000256" key="1">
    <source>
        <dbReference type="SAM" id="MobiDB-lite"/>
    </source>
</evidence>
<dbReference type="EMBL" id="JADCNL010000010">
    <property type="protein sequence ID" value="KAG0464148.1"/>
    <property type="molecule type" value="Genomic_DNA"/>
</dbReference>
<protein>
    <submittedName>
        <fullName evidence="2">Uncharacterized protein</fullName>
    </submittedName>
</protein>
<reference evidence="2 3" key="1">
    <citation type="journal article" date="2020" name="Nat. Food">
        <title>A phased Vanilla planifolia genome enables genetic improvement of flavour and production.</title>
        <authorList>
            <person name="Hasing T."/>
            <person name="Tang H."/>
            <person name="Brym M."/>
            <person name="Khazi F."/>
            <person name="Huang T."/>
            <person name="Chambers A.H."/>
        </authorList>
    </citation>
    <scope>NUCLEOTIDE SEQUENCE [LARGE SCALE GENOMIC DNA]</scope>
    <source>
        <tissue evidence="2">Leaf</tissue>
    </source>
</reference>
<feature type="region of interest" description="Disordered" evidence="1">
    <location>
        <begin position="1"/>
        <end position="29"/>
    </location>
</feature>
<organism evidence="2 3">
    <name type="scientific">Vanilla planifolia</name>
    <name type="common">Vanilla</name>
    <dbReference type="NCBI Taxonomy" id="51239"/>
    <lineage>
        <taxon>Eukaryota</taxon>
        <taxon>Viridiplantae</taxon>
        <taxon>Streptophyta</taxon>
        <taxon>Embryophyta</taxon>
        <taxon>Tracheophyta</taxon>
        <taxon>Spermatophyta</taxon>
        <taxon>Magnoliopsida</taxon>
        <taxon>Liliopsida</taxon>
        <taxon>Asparagales</taxon>
        <taxon>Orchidaceae</taxon>
        <taxon>Vanilloideae</taxon>
        <taxon>Vanilleae</taxon>
        <taxon>Vanilla</taxon>
    </lineage>
</organism>